<dbReference type="Pfam" id="PF00069">
    <property type="entry name" value="Pkinase"/>
    <property type="match status" value="1"/>
</dbReference>
<dbReference type="Gene3D" id="3.30.200.20">
    <property type="entry name" value="Phosphorylase Kinase, domain 1"/>
    <property type="match status" value="1"/>
</dbReference>
<evidence type="ECO:0000313" key="9">
    <source>
        <dbReference type="Proteomes" id="UP001489004"/>
    </source>
</evidence>
<evidence type="ECO:0000256" key="1">
    <source>
        <dbReference type="ARBA" id="ARBA00022679"/>
    </source>
</evidence>
<keyword evidence="4 5" id="KW-0067">ATP-binding</keyword>
<feature type="binding site" evidence="5">
    <location>
        <position position="38"/>
    </location>
    <ligand>
        <name>ATP</name>
        <dbReference type="ChEBI" id="CHEBI:30616"/>
    </ligand>
</feature>
<dbReference type="InterPro" id="IPR011009">
    <property type="entry name" value="Kinase-like_dom_sf"/>
</dbReference>
<dbReference type="PROSITE" id="PS50011">
    <property type="entry name" value="PROTEIN_KINASE_DOM"/>
    <property type="match status" value="1"/>
</dbReference>
<feature type="compositionally biased region" description="Acidic residues" evidence="6">
    <location>
        <begin position="716"/>
        <end position="735"/>
    </location>
</feature>
<evidence type="ECO:0000256" key="6">
    <source>
        <dbReference type="SAM" id="MobiDB-lite"/>
    </source>
</evidence>
<evidence type="ECO:0000259" key="7">
    <source>
        <dbReference type="PROSITE" id="PS50011"/>
    </source>
</evidence>
<protein>
    <recommendedName>
        <fullName evidence="7">Protein kinase domain-containing protein</fullName>
    </recommendedName>
</protein>
<name>A0AAW1PWV9_9CHLO</name>
<evidence type="ECO:0000256" key="3">
    <source>
        <dbReference type="ARBA" id="ARBA00022777"/>
    </source>
</evidence>
<gene>
    <name evidence="8" type="ORF">WJX72_001473</name>
</gene>
<dbReference type="GO" id="GO:0005524">
    <property type="term" value="F:ATP binding"/>
    <property type="evidence" value="ECO:0007669"/>
    <property type="project" value="UniProtKB-UniRule"/>
</dbReference>
<dbReference type="InterPro" id="IPR000719">
    <property type="entry name" value="Prot_kinase_dom"/>
</dbReference>
<evidence type="ECO:0000313" key="8">
    <source>
        <dbReference type="EMBL" id="KAK9812659.1"/>
    </source>
</evidence>
<accession>A0AAW1PWV9</accession>
<dbReference type="PROSITE" id="PS00107">
    <property type="entry name" value="PROTEIN_KINASE_ATP"/>
    <property type="match status" value="1"/>
</dbReference>
<dbReference type="InterPro" id="IPR051681">
    <property type="entry name" value="Ser/Thr_Kinases-Pseudokinases"/>
</dbReference>
<keyword evidence="1" id="KW-0808">Transferase</keyword>
<keyword evidence="9" id="KW-1185">Reference proteome</keyword>
<keyword evidence="3" id="KW-0418">Kinase</keyword>
<dbReference type="GO" id="GO:0004674">
    <property type="term" value="F:protein serine/threonine kinase activity"/>
    <property type="evidence" value="ECO:0007669"/>
    <property type="project" value="TreeGrafter"/>
</dbReference>
<dbReference type="PROSITE" id="PS00108">
    <property type="entry name" value="PROTEIN_KINASE_ST"/>
    <property type="match status" value="1"/>
</dbReference>
<dbReference type="InterPro" id="IPR017441">
    <property type="entry name" value="Protein_kinase_ATP_BS"/>
</dbReference>
<dbReference type="SUPFAM" id="SSF56112">
    <property type="entry name" value="Protein kinase-like (PK-like)"/>
    <property type="match status" value="1"/>
</dbReference>
<dbReference type="Proteomes" id="UP001489004">
    <property type="component" value="Unassembled WGS sequence"/>
</dbReference>
<organism evidence="8 9">
    <name type="scientific">[Myrmecia] bisecta</name>
    <dbReference type="NCBI Taxonomy" id="41462"/>
    <lineage>
        <taxon>Eukaryota</taxon>
        <taxon>Viridiplantae</taxon>
        <taxon>Chlorophyta</taxon>
        <taxon>core chlorophytes</taxon>
        <taxon>Trebouxiophyceae</taxon>
        <taxon>Trebouxiales</taxon>
        <taxon>Trebouxiaceae</taxon>
        <taxon>Myrmecia</taxon>
    </lineage>
</organism>
<feature type="region of interest" description="Disordered" evidence="6">
    <location>
        <begin position="691"/>
        <end position="735"/>
    </location>
</feature>
<evidence type="ECO:0000256" key="2">
    <source>
        <dbReference type="ARBA" id="ARBA00022741"/>
    </source>
</evidence>
<feature type="region of interest" description="Disordered" evidence="6">
    <location>
        <begin position="374"/>
        <end position="395"/>
    </location>
</feature>
<evidence type="ECO:0000256" key="5">
    <source>
        <dbReference type="PROSITE-ProRule" id="PRU10141"/>
    </source>
</evidence>
<feature type="compositionally biased region" description="Polar residues" evidence="6">
    <location>
        <begin position="691"/>
        <end position="711"/>
    </location>
</feature>
<reference evidence="8 9" key="1">
    <citation type="journal article" date="2024" name="Nat. Commun.">
        <title>Phylogenomics reveals the evolutionary origins of lichenization in chlorophyte algae.</title>
        <authorList>
            <person name="Puginier C."/>
            <person name="Libourel C."/>
            <person name="Otte J."/>
            <person name="Skaloud P."/>
            <person name="Haon M."/>
            <person name="Grisel S."/>
            <person name="Petersen M."/>
            <person name="Berrin J.G."/>
            <person name="Delaux P.M."/>
            <person name="Dal Grande F."/>
            <person name="Keller J."/>
        </authorList>
    </citation>
    <scope>NUCLEOTIDE SEQUENCE [LARGE SCALE GENOMIC DNA]</scope>
    <source>
        <strain evidence="8 9">SAG 2043</strain>
    </source>
</reference>
<dbReference type="CDD" id="cd00180">
    <property type="entry name" value="PKc"/>
    <property type="match status" value="1"/>
</dbReference>
<comment type="caution">
    <text evidence="8">The sequence shown here is derived from an EMBL/GenBank/DDBJ whole genome shotgun (WGS) entry which is preliminary data.</text>
</comment>
<dbReference type="PANTHER" id="PTHR44329:SF289">
    <property type="entry name" value="SERINE_THREONINE-PROTEIN KINASE VIK"/>
    <property type="match status" value="1"/>
</dbReference>
<dbReference type="AlphaFoldDB" id="A0AAW1PWV9"/>
<feature type="compositionally biased region" description="Polar residues" evidence="6">
    <location>
        <begin position="385"/>
        <end position="395"/>
    </location>
</feature>
<keyword evidence="2 5" id="KW-0547">Nucleotide-binding</keyword>
<proteinExistence type="predicted"/>
<dbReference type="InterPro" id="IPR008271">
    <property type="entry name" value="Ser/Thr_kinase_AS"/>
</dbReference>
<sequence length="735" mass="81230">MCWRTTLSSDVKLGTQLGGGCGGLVFEGMWKGARVAVKQIWHQRHGFDSNRFASQEALFSKAAIHPYVVTAYRSYTVQHIQPETKGQVYPAAPYDLTTYIVMERCESSLEDKHACLWELLNSSFTMGLSSVLKTLVEVVVGLEYLHSIGIVHGDLKCSNILCQTSLADRREFRCKISDFGLSRFIKMGSKGHTDRPGAVLFAAPEKMLSGYMCATGDVFSFGMIAWFLISKGEMSVSDAEHNYQESKYRLDMDGTVTQVVISRPGQAAVVICRVRDTRDRVYFPMRQVHTLVLADRVPYQTYYRALKAVSHGSIHVASPALRAHLAAAKALGARAKTGSLVSVATLLKALAKLGVSAVVTESIKAAQHGYLSHISPPSGPAASVQEGTAGTEPQTQPLPVQWLQKLWRQLNLATPKARKDIVAMEEDGRWIDAADYARLVDKEVAKAKAAAKADGRTWATARGLHDVLIAGMLGGYLPPTRASCVMTLMKPTSLQRFCQEQGCDLEGCLGNRLFWATDAQGAKMLKLDLPHHKNFNAWDAQPMAFILPESLTDLFRRYFKWGHKILTEYQGQEGVQYCFVNKQGRAFSDATFCLYWQGWLEKSAGVRVSPQVMRHIFVDGLRSNQGLPFIAEKGAAMAMGNSTKTWDACYDTRFHGRLAQTAVDKFGAWHAAMIAHSRPTTAPAQLAVPDTSQQGVALPTVQSAASRQQLRQEMLGDQEDEEDEEDLVIDLTYDE</sequence>
<feature type="domain" description="Protein kinase" evidence="7">
    <location>
        <begin position="11"/>
        <end position="292"/>
    </location>
</feature>
<dbReference type="Gene3D" id="1.10.510.10">
    <property type="entry name" value="Transferase(Phosphotransferase) domain 1"/>
    <property type="match status" value="1"/>
</dbReference>
<dbReference type="SMART" id="SM00220">
    <property type="entry name" value="S_TKc"/>
    <property type="match status" value="1"/>
</dbReference>
<dbReference type="PANTHER" id="PTHR44329">
    <property type="entry name" value="SERINE/THREONINE-PROTEIN KINASE TNNI3K-RELATED"/>
    <property type="match status" value="1"/>
</dbReference>
<dbReference type="EMBL" id="JALJOR010000008">
    <property type="protein sequence ID" value="KAK9812659.1"/>
    <property type="molecule type" value="Genomic_DNA"/>
</dbReference>
<evidence type="ECO:0000256" key="4">
    <source>
        <dbReference type="ARBA" id="ARBA00022840"/>
    </source>
</evidence>